<feature type="transmembrane region" description="Helical" evidence="1">
    <location>
        <begin position="22"/>
        <end position="40"/>
    </location>
</feature>
<keyword evidence="3" id="KW-1185">Reference proteome</keyword>
<dbReference type="AlphaFoldDB" id="A0A5C5V7E2"/>
<gene>
    <name evidence="2" type="ORF">Enr8_18970</name>
</gene>
<keyword evidence="1" id="KW-0812">Transmembrane</keyword>
<reference evidence="2 3" key="1">
    <citation type="submission" date="2019-02" db="EMBL/GenBank/DDBJ databases">
        <title>Deep-cultivation of Planctomycetes and their phenomic and genomic characterization uncovers novel biology.</title>
        <authorList>
            <person name="Wiegand S."/>
            <person name="Jogler M."/>
            <person name="Boedeker C."/>
            <person name="Pinto D."/>
            <person name="Vollmers J."/>
            <person name="Rivas-Marin E."/>
            <person name="Kohn T."/>
            <person name="Peeters S.H."/>
            <person name="Heuer A."/>
            <person name="Rast P."/>
            <person name="Oberbeckmann S."/>
            <person name="Bunk B."/>
            <person name="Jeske O."/>
            <person name="Meyerdierks A."/>
            <person name="Storesund J.E."/>
            <person name="Kallscheuer N."/>
            <person name="Luecker S."/>
            <person name="Lage O.M."/>
            <person name="Pohl T."/>
            <person name="Merkel B.J."/>
            <person name="Hornburger P."/>
            <person name="Mueller R.-W."/>
            <person name="Bruemmer F."/>
            <person name="Labrenz M."/>
            <person name="Spormann A.M."/>
            <person name="Op Den Camp H."/>
            <person name="Overmann J."/>
            <person name="Amann R."/>
            <person name="Jetten M.S.M."/>
            <person name="Mascher T."/>
            <person name="Medema M.H."/>
            <person name="Devos D.P."/>
            <person name="Kaster A.-K."/>
            <person name="Ovreas L."/>
            <person name="Rohde M."/>
            <person name="Galperin M.Y."/>
            <person name="Jogler C."/>
        </authorList>
    </citation>
    <scope>NUCLEOTIDE SEQUENCE [LARGE SCALE GENOMIC DNA]</scope>
    <source>
        <strain evidence="2 3">Enr8</strain>
    </source>
</reference>
<evidence type="ECO:0008006" key="4">
    <source>
        <dbReference type="Google" id="ProtNLM"/>
    </source>
</evidence>
<proteinExistence type="predicted"/>
<sequence>MSRPTRNAAPTRFGLADPLGRQLWICALMVVLFIGGAVALSRSVKSNETEDLYVVNKDRISFSSPPDWIDQGVLQQVAEVLFADEKTYDVRDRDVTQTIAKAIEGAENPWIKSVDRVVKYYPTKVLVDVQYRQPVAMVEVKGDFRGGAKWGMVPVDIDGVILPGDGNEFLVENAKYYPRINIGGAAPEATKKPGLPWGDDRVAESARIAAALGGVWSRLGFHRIVAAGSDEGRNIYELHTVEGGHLIWGSAPGAERPHENSAAQKVGMLVAMQQTQIAAGQIDLRTPAELSANTAPAAR</sequence>
<evidence type="ECO:0000313" key="2">
    <source>
        <dbReference type="EMBL" id="TWT34488.1"/>
    </source>
</evidence>
<dbReference type="RefSeq" id="WP_146430773.1">
    <property type="nucleotide sequence ID" value="NZ_SJPF01000002.1"/>
</dbReference>
<protein>
    <recommendedName>
        <fullName evidence="4">Cell division protein FtsQ</fullName>
    </recommendedName>
</protein>
<keyword evidence="1" id="KW-1133">Transmembrane helix</keyword>
<accession>A0A5C5V7E2</accession>
<dbReference type="OrthoDB" id="287558at2"/>
<dbReference type="Proteomes" id="UP000318878">
    <property type="component" value="Unassembled WGS sequence"/>
</dbReference>
<evidence type="ECO:0000256" key="1">
    <source>
        <dbReference type="SAM" id="Phobius"/>
    </source>
</evidence>
<comment type="caution">
    <text evidence="2">The sequence shown here is derived from an EMBL/GenBank/DDBJ whole genome shotgun (WGS) entry which is preliminary data.</text>
</comment>
<name>A0A5C5V7E2_9BACT</name>
<evidence type="ECO:0000313" key="3">
    <source>
        <dbReference type="Proteomes" id="UP000318878"/>
    </source>
</evidence>
<keyword evidence="1" id="KW-0472">Membrane</keyword>
<dbReference type="EMBL" id="SJPF01000002">
    <property type="protein sequence ID" value="TWT34488.1"/>
    <property type="molecule type" value="Genomic_DNA"/>
</dbReference>
<organism evidence="2 3">
    <name type="scientific">Blastopirellula retiformator</name>
    <dbReference type="NCBI Taxonomy" id="2527970"/>
    <lineage>
        <taxon>Bacteria</taxon>
        <taxon>Pseudomonadati</taxon>
        <taxon>Planctomycetota</taxon>
        <taxon>Planctomycetia</taxon>
        <taxon>Pirellulales</taxon>
        <taxon>Pirellulaceae</taxon>
        <taxon>Blastopirellula</taxon>
    </lineage>
</organism>